<comment type="caution">
    <text evidence="2">The sequence shown here is derived from an EMBL/GenBank/DDBJ whole genome shotgun (WGS) entry which is preliminary data.</text>
</comment>
<dbReference type="PANTHER" id="PTHR31126:SF1">
    <property type="entry name" value="TYROSINE SPECIFIC PROTEIN PHOSPHATASES DOMAIN-CONTAINING PROTEIN"/>
    <property type="match status" value="1"/>
</dbReference>
<name>A0A4Z0BEP7_9BURK</name>
<comment type="similarity">
    <text evidence="1">Belongs to the protein-tyrosine phosphatase family.</text>
</comment>
<dbReference type="PANTHER" id="PTHR31126">
    <property type="entry name" value="TYROSINE-PROTEIN PHOSPHATASE"/>
    <property type="match status" value="1"/>
</dbReference>
<dbReference type="InterPro" id="IPR026893">
    <property type="entry name" value="Tyr/Ser_Pase_IphP-type"/>
</dbReference>
<dbReference type="AlphaFoldDB" id="A0A4Z0BEP7"/>
<evidence type="ECO:0000256" key="1">
    <source>
        <dbReference type="ARBA" id="ARBA00009580"/>
    </source>
</evidence>
<dbReference type="PROSITE" id="PS00383">
    <property type="entry name" value="TYR_PHOSPHATASE_1"/>
    <property type="match status" value="1"/>
</dbReference>
<dbReference type="OrthoDB" id="1188001at2"/>
<protein>
    <submittedName>
        <fullName evidence="2">Tyrosine-protein phosphatase</fullName>
    </submittedName>
</protein>
<dbReference type="GO" id="GO:0004721">
    <property type="term" value="F:phosphoprotein phosphatase activity"/>
    <property type="evidence" value="ECO:0007669"/>
    <property type="project" value="InterPro"/>
</dbReference>
<dbReference type="InterPro" id="IPR029021">
    <property type="entry name" value="Prot-tyrosine_phosphatase-like"/>
</dbReference>
<dbReference type="Proteomes" id="UP000297564">
    <property type="component" value="Unassembled WGS sequence"/>
</dbReference>
<dbReference type="RefSeq" id="WP_135286870.1">
    <property type="nucleotide sequence ID" value="NZ_SMLL01000008.1"/>
</dbReference>
<accession>A0A4Z0BEP7</accession>
<dbReference type="SUPFAM" id="SSF52799">
    <property type="entry name" value="(Phosphotyrosine protein) phosphatases II"/>
    <property type="match status" value="1"/>
</dbReference>
<evidence type="ECO:0000313" key="3">
    <source>
        <dbReference type="Proteomes" id="UP000297564"/>
    </source>
</evidence>
<reference evidence="2 3" key="1">
    <citation type="submission" date="2019-03" db="EMBL/GenBank/DDBJ databases">
        <title>Ramlibacter rhizophilus CCTCC AB2015357, whole genome shotgun sequence.</title>
        <authorList>
            <person name="Zhang X."/>
            <person name="Feng G."/>
            <person name="Zhu H."/>
        </authorList>
    </citation>
    <scope>NUCLEOTIDE SEQUENCE [LARGE SCALE GENOMIC DNA]</scope>
    <source>
        <strain evidence="2 3">CCTCC AB2015357</strain>
    </source>
</reference>
<dbReference type="Gene3D" id="3.90.190.10">
    <property type="entry name" value="Protein tyrosine phosphatase superfamily"/>
    <property type="match status" value="1"/>
</dbReference>
<gene>
    <name evidence="2" type="ORF">EZ242_19490</name>
</gene>
<dbReference type="EMBL" id="SMLL01000008">
    <property type="protein sequence ID" value="TFY96859.1"/>
    <property type="molecule type" value="Genomic_DNA"/>
</dbReference>
<proteinExistence type="inferred from homology"/>
<dbReference type="InterPro" id="IPR016130">
    <property type="entry name" value="Tyr_Pase_AS"/>
</dbReference>
<evidence type="ECO:0000313" key="2">
    <source>
        <dbReference type="EMBL" id="TFY96859.1"/>
    </source>
</evidence>
<sequence>MPTPRFAVDAAPNFRDLAEQVHTSVPLRRGVLFRSDHLGALGAEDARQIQALGVCRVIDFRGQQERSSAVCALPRVKVHALSIEPTIVQVLSDLLAAGHRITPAEVVAHMQDTYRGFVRRHTSRFAEFFKLLLDSDEPTVFHCTAGKDRTGFAAALVLHALGATHEDIVRDYLATNQRLKAPPGTAWGLSPEVAAVLWSVRAEFLEAAFEAVEQDHGGVDAYLREGLGLREPERQRLRALYLQA</sequence>
<dbReference type="Pfam" id="PF13350">
    <property type="entry name" value="Y_phosphatase3"/>
    <property type="match status" value="1"/>
</dbReference>
<organism evidence="2 3">
    <name type="scientific">Ramlibacter rhizophilus</name>
    <dbReference type="NCBI Taxonomy" id="1781167"/>
    <lineage>
        <taxon>Bacteria</taxon>
        <taxon>Pseudomonadati</taxon>
        <taxon>Pseudomonadota</taxon>
        <taxon>Betaproteobacteria</taxon>
        <taxon>Burkholderiales</taxon>
        <taxon>Comamonadaceae</taxon>
        <taxon>Ramlibacter</taxon>
    </lineage>
</organism>
<keyword evidence="3" id="KW-1185">Reference proteome</keyword>